<sequence>MNIEKYKEDIVTTSEEEVQTSDDLNTKPLQNWTIQPNLIRFYEYVDMIGKNSGYLVLRSKNLCPHLVLPTRWIILKVDRTTLKEEEVVMLENDEGYRMYLSIVTNIDEKLSLLLGCTLSDE</sequence>
<dbReference type="Proteomes" id="UP000031668">
    <property type="component" value="Unassembled WGS sequence"/>
</dbReference>
<accession>A0A0C2JGB7</accession>
<keyword evidence="3" id="KW-1185">Reference proteome</keyword>
<dbReference type="AlphaFoldDB" id="A0A0C2JGB7"/>
<organism evidence="1 3">
    <name type="scientific">Thelohanellus kitauei</name>
    <name type="common">Myxosporean</name>
    <dbReference type="NCBI Taxonomy" id="669202"/>
    <lineage>
        <taxon>Eukaryota</taxon>
        <taxon>Metazoa</taxon>
        <taxon>Cnidaria</taxon>
        <taxon>Myxozoa</taxon>
        <taxon>Myxosporea</taxon>
        <taxon>Bivalvulida</taxon>
        <taxon>Platysporina</taxon>
        <taxon>Myxobolidae</taxon>
        <taxon>Thelohanellus</taxon>
    </lineage>
</organism>
<evidence type="ECO:0000313" key="2">
    <source>
        <dbReference type="EMBL" id="KII74653.1"/>
    </source>
</evidence>
<dbReference type="EMBL" id="JWZT01000332">
    <property type="protein sequence ID" value="KII74653.1"/>
    <property type="molecule type" value="Genomic_DNA"/>
</dbReference>
<proteinExistence type="predicted"/>
<dbReference type="EMBL" id="JWZT01002879">
    <property type="protein sequence ID" value="KII68253.1"/>
    <property type="molecule type" value="Genomic_DNA"/>
</dbReference>
<protein>
    <submittedName>
        <fullName evidence="1">Uncharacterized protein</fullName>
    </submittedName>
</protein>
<name>A0A0C2JGB7_THEKT</name>
<evidence type="ECO:0000313" key="1">
    <source>
        <dbReference type="EMBL" id="KII68253.1"/>
    </source>
</evidence>
<gene>
    <name evidence="2" type="ORF">RF11_00732</name>
    <name evidence="1" type="ORF">RF11_06284</name>
</gene>
<reference evidence="1 3" key="1">
    <citation type="journal article" date="2014" name="Genome Biol. Evol.">
        <title>The genome of the myxosporean Thelohanellus kitauei shows adaptations to nutrient acquisition within its fish host.</title>
        <authorList>
            <person name="Yang Y."/>
            <person name="Xiong J."/>
            <person name="Zhou Z."/>
            <person name="Huo F."/>
            <person name="Miao W."/>
            <person name="Ran C."/>
            <person name="Liu Y."/>
            <person name="Zhang J."/>
            <person name="Feng J."/>
            <person name="Wang M."/>
            <person name="Wang M."/>
            <person name="Wang L."/>
            <person name="Yao B."/>
        </authorList>
    </citation>
    <scope>NUCLEOTIDE SEQUENCE [LARGE SCALE GENOMIC DNA]</scope>
    <source>
        <strain evidence="1">Wuqing</strain>
    </source>
</reference>
<comment type="caution">
    <text evidence="1">The sequence shown here is derived from an EMBL/GenBank/DDBJ whole genome shotgun (WGS) entry which is preliminary data.</text>
</comment>
<evidence type="ECO:0000313" key="3">
    <source>
        <dbReference type="Proteomes" id="UP000031668"/>
    </source>
</evidence>